<gene>
    <name evidence="2" type="ORF">PSYICH_LOCUS3250</name>
</gene>
<evidence type="ECO:0000313" key="3">
    <source>
        <dbReference type="Proteomes" id="UP001153636"/>
    </source>
</evidence>
<feature type="region of interest" description="Disordered" evidence="1">
    <location>
        <begin position="102"/>
        <end position="127"/>
    </location>
</feature>
<dbReference type="Proteomes" id="UP001153636">
    <property type="component" value="Chromosome 12"/>
</dbReference>
<accession>A0A9P0CMJ4</accession>
<dbReference type="EMBL" id="OV651824">
    <property type="protein sequence ID" value="CAH1101859.1"/>
    <property type="molecule type" value="Genomic_DNA"/>
</dbReference>
<evidence type="ECO:0000256" key="1">
    <source>
        <dbReference type="SAM" id="MobiDB-lite"/>
    </source>
</evidence>
<dbReference type="OrthoDB" id="6781329at2759"/>
<dbReference type="AlphaFoldDB" id="A0A9P0CMJ4"/>
<protein>
    <submittedName>
        <fullName evidence="2">Uncharacterized protein</fullName>
    </submittedName>
</protein>
<reference evidence="2" key="1">
    <citation type="submission" date="2022-01" db="EMBL/GenBank/DDBJ databases">
        <authorList>
            <person name="King R."/>
        </authorList>
    </citation>
    <scope>NUCLEOTIDE SEQUENCE</scope>
</reference>
<organism evidence="2 3">
    <name type="scientific">Psylliodes chrysocephalus</name>
    <dbReference type="NCBI Taxonomy" id="3402493"/>
    <lineage>
        <taxon>Eukaryota</taxon>
        <taxon>Metazoa</taxon>
        <taxon>Ecdysozoa</taxon>
        <taxon>Arthropoda</taxon>
        <taxon>Hexapoda</taxon>
        <taxon>Insecta</taxon>
        <taxon>Pterygota</taxon>
        <taxon>Neoptera</taxon>
        <taxon>Endopterygota</taxon>
        <taxon>Coleoptera</taxon>
        <taxon>Polyphaga</taxon>
        <taxon>Cucujiformia</taxon>
        <taxon>Chrysomeloidea</taxon>
        <taxon>Chrysomelidae</taxon>
        <taxon>Galerucinae</taxon>
        <taxon>Alticini</taxon>
        <taxon>Psylliodes</taxon>
    </lineage>
</organism>
<proteinExistence type="predicted"/>
<feature type="compositionally biased region" description="Polar residues" evidence="1">
    <location>
        <begin position="115"/>
        <end position="127"/>
    </location>
</feature>
<name>A0A9P0CMJ4_9CUCU</name>
<evidence type="ECO:0000313" key="2">
    <source>
        <dbReference type="EMBL" id="CAH1101859.1"/>
    </source>
</evidence>
<keyword evidence="3" id="KW-1185">Reference proteome</keyword>
<sequence>MGSGEGDEFKGREKSNKKIWLFVSRVSDTVNEENVKKYIHKRTNAEDIYVKKLDTYFVRQNNQAFLVGIDPYFQEQVYKSDFWPKNIIYSRFNFKQGQRFLKDSQNQRSHKSEENFSNLASTSNLIK</sequence>